<dbReference type="Pfam" id="PF24693">
    <property type="entry name" value="DUF7660"/>
    <property type="match status" value="1"/>
</dbReference>
<keyword evidence="3" id="KW-1185">Reference proteome</keyword>
<dbReference type="EMBL" id="VHSH01000002">
    <property type="protein sequence ID" value="TQV82234.1"/>
    <property type="molecule type" value="Genomic_DNA"/>
</dbReference>
<name>A0A545TYG3_9PROT</name>
<organism evidence="2 3">
    <name type="scientific">Denitrobaculum tricleocarpae</name>
    <dbReference type="NCBI Taxonomy" id="2591009"/>
    <lineage>
        <taxon>Bacteria</taxon>
        <taxon>Pseudomonadati</taxon>
        <taxon>Pseudomonadota</taxon>
        <taxon>Alphaproteobacteria</taxon>
        <taxon>Rhodospirillales</taxon>
        <taxon>Rhodospirillaceae</taxon>
        <taxon>Denitrobaculum</taxon>
    </lineage>
</organism>
<evidence type="ECO:0000313" key="3">
    <source>
        <dbReference type="Proteomes" id="UP000315252"/>
    </source>
</evidence>
<reference evidence="2 3" key="1">
    <citation type="submission" date="2019-06" db="EMBL/GenBank/DDBJ databases">
        <title>Whole genome sequence for Rhodospirillaceae sp. R148.</title>
        <authorList>
            <person name="Wang G."/>
        </authorList>
    </citation>
    <scope>NUCLEOTIDE SEQUENCE [LARGE SCALE GENOMIC DNA]</scope>
    <source>
        <strain evidence="2 3">R148</strain>
    </source>
</reference>
<sequence>MSDLNDIEAAVNDEASFINFLNALAADWEEDQRKESLRPSSPYDAGANGWENVSAGDFLEAASAWARSTGGRAENDADKNPWRRAAEILHAGKFYE</sequence>
<dbReference type="Proteomes" id="UP000315252">
    <property type="component" value="Unassembled WGS sequence"/>
</dbReference>
<protein>
    <recommendedName>
        <fullName evidence="1">DUF7660 domain-containing protein</fullName>
    </recommendedName>
</protein>
<proteinExistence type="predicted"/>
<gene>
    <name evidence="2" type="ORF">FKG95_08430</name>
</gene>
<dbReference type="InterPro" id="IPR056077">
    <property type="entry name" value="DUF7660"/>
</dbReference>
<evidence type="ECO:0000259" key="1">
    <source>
        <dbReference type="Pfam" id="PF24693"/>
    </source>
</evidence>
<feature type="domain" description="DUF7660" evidence="1">
    <location>
        <begin position="16"/>
        <end position="96"/>
    </location>
</feature>
<dbReference type="OrthoDB" id="2628285at2"/>
<evidence type="ECO:0000313" key="2">
    <source>
        <dbReference type="EMBL" id="TQV82234.1"/>
    </source>
</evidence>
<dbReference type="RefSeq" id="WP_142895865.1">
    <property type="nucleotide sequence ID" value="NZ_ML660053.1"/>
</dbReference>
<dbReference type="AlphaFoldDB" id="A0A545TYG3"/>
<accession>A0A545TYG3</accession>
<comment type="caution">
    <text evidence="2">The sequence shown here is derived from an EMBL/GenBank/DDBJ whole genome shotgun (WGS) entry which is preliminary data.</text>
</comment>